<feature type="compositionally biased region" description="Basic and acidic residues" evidence="5">
    <location>
        <begin position="272"/>
        <end position="284"/>
    </location>
</feature>
<dbReference type="RefSeq" id="WP_207279055.1">
    <property type="nucleotide sequence ID" value="NZ_JAFLEQ010000015.1"/>
</dbReference>
<evidence type="ECO:0000256" key="4">
    <source>
        <dbReference type="ARBA" id="ARBA00023136"/>
    </source>
</evidence>
<evidence type="ECO:0000256" key="5">
    <source>
        <dbReference type="SAM" id="MobiDB-lite"/>
    </source>
</evidence>
<accession>A0A939E344</accession>
<sequence length="317" mass="34100">MFRKIARPMLASVYVADGVDSVINANEHSDSAKAVIDRTKSLLPGTYASVIPDNPELVVKAAGATKITAGTLLALGKFQRLSAAALALTAVPTILSRHAFWAAEDGEEKTTRRNGFLTNVALLGGLLITVSDTQGKPDLVWRTRHAAKVTNKKMQSALPGKSETEKYLDQSREKAGEYAGAAKAAAATTAATASAKATGFWEDKGRDIYETAAEKAGEWFEEAEELASDYYDRAQSFVDDNKDDWLAAADSNAKAAKDRTVRAAKIAQQRADEAAKKASDEYGSRSKKARKASRKATKKADKARAKAVKKLQKKFGL</sequence>
<dbReference type="EMBL" id="JAFLEQ010000015">
    <property type="protein sequence ID" value="MBN9644567.1"/>
    <property type="molecule type" value="Genomic_DNA"/>
</dbReference>
<keyword evidence="2" id="KW-0812">Transmembrane</keyword>
<feature type="compositionally biased region" description="Basic residues" evidence="5">
    <location>
        <begin position="285"/>
        <end position="297"/>
    </location>
</feature>
<evidence type="ECO:0000313" key="6">
    <source>
        <dbReference type="EMBL" id="MBN9644567.1"/>
    </source>
</evidence>
<feature type="region of interest" description="Disordered" evidence="5">
    <location>
        <begin position="272"/>
        <end position="317"/>
    </location>
</feature>
<keyword evidence="4" id="KW-0472">Membrane</keyword>
<dbReference type="Proteomes" id="UP000664332">
    <property type="component" value="Unassembled WGS sequence"/>
</dbReference>
<evidence type="ECO:0000256" key="1">
    <source>
        <dbReference type="ARBA" id="ARBA00004141"/>
    </source>
</evidence>
<feature type="compositionally biased region" description="Basic residues" evidence="5">
    <location>
        <begin position="305"/>
        <end position="317"/>
    </location>
</feature>
<gene>
    <name evidence="6" type="ORF">JZY06_08085</name>
</gene>
<comment type="caution">
    <text evidence="6">The sequence shown here is derived from an EMBL/GenBank/DDBJ whole genome shotgun (WGS) entry which is preliminary data.</text>
</comment>
<name>A0A939E344_9CORY</name>
<dbReference type="InterPro" id="IPR032808">
    <property type="entry name" value="DoxX"/>
</dbReference>
<proteinExistence type="predicted"/>
<evidence type="ECO:0000256" key="3">
    <source>
        <dbReference type="ARBA" id="ARBA00022989"/>
    </source>
</evidence>
<organism evidence="6 7">
    <name type="scientific">Corynebacterium mendelii</name>
    <dbReference type="NCBI Taxonomy" id="2765362"/>
    <lineage>
        <taxon>Bacteria</taxon>
        <taxon>Bacillati</taxon>
        <taxon>Actinomycetota</taxon>
        <taxon>Actinomycetes</taxon>
        <taxon>Mycobacteriales</taxon>
        <taxon>Corynebacteriaceae</taxon>
        <taxon>Corynebacterium</taxon>
    </lineage>
</organism>
<dbReference type="Pfam" id="PF07681">
    <property type="entry name" value="DoxX"/>
    <property type="match status" value="1"/>
</dbReference>
<comment type="subcellular location">
    <subcellularLocation>
        <location evidence="1">Membrane</location>
        <topology evidence="1">Multi-pass membrane protein</topology>
    </subcellularLocation>
</comment>
<protein>
    <submittedName>
        <fullName evidence="6">DoxX family protein</fullName>
    </submittedName>
</protein>
<evidence type="ECO:0000313" key="7">
    <source>
        <dbReference type="Proteomes" id="UP000664332"/>
    </source>
</evidence>
<keyword evidence="7" id="KW-1185">Reference proteome</keyword>
<keyword evidence="3" id="KW-1133">Transmembrane helix</keyword>
<reference evidence="6" key="1">
    <citation type="submission" date="2021-03" db="EMBL/GenBank/DDBJ databases">
        <authorList>
            <person name="Sun Q."/>
        </authorList>
    </citation>
    <scope>NUCLEOTIDE SEQUENCE</scope>
    <source>
        <strain evidence="6">CCM 8862</strain>
    </source>
</reference>
<dbReference type="AlphaFoldDB" id="A0A939E344"/>
<dbReference type="GO" id="GO:0016020">
    <property type="term" value="C:membrane"/>
    <property type="evidence" value="ECO:0007669"/>
    <property type="project" value="UniProtKB-SubCell"/>
</dbReference>
<evidence type="ECO:0000256" key="2">
    <source>
        <dbReference type="ARBA" id="ARBA00022692"/>
    </source>
</evidence>